<evidence type="ECO:0000313" key="2">
    <source>
        <dbReference type="EMBL" id="SVA29303.1"/>
    </source>
</evidence>
<dbReference type="EMBL" id="UINC01006733">
    <property type="protein sequence ID" value="SVA29303.1"/>
    <property type="molecule type" value="Genomic_DNA"/>
</dbReference>
<dbReference type="AlphaFoldDB" id="A0A381UR49"/>
<proteinExistence type="predicted"/>
<name>A0A381UR49_9ZZZZ</name>
<feature type="compositionally biased region" description="Basic and acidic residues" evidence="1">
    <location>
        <begin position="665"/>
        <end position="681"/>
    </location>
</feature>
<protein>
    <recommendedName>
        <fullName evidence="3">DUF305 domain-containing protein</fullName>
    </recommendedName>
</protein>
<accession>A0A381UR49</accession>
<evidence type="ECO:0000256" key="1">
    <source>
        <dbReference type="SAM" id="MobiDB-lite"/>
    </source>
</evidence>
<reference evidence="2" key="1">
    <citation type="submission" date="2018-05" db="EMBL/GenBank/DDBJ databases">
        <authorList>
            <person name="Lanie J.A."/>
            <person name="Ng W.-L."/>
            <person name="Kazmierczak K.M."/>
            <person name="Andrzejewski T.M."/>
            <person name="Davidsen T.M."/>
            <person name="Wayne K.J."/>
            <person name="Tettelin H."/>
            <person name="Glass J.I."/>
            <person name="Rusch D."/>
            <person name="Podicherti R."/>
            <person name="Tsui H.-C.T."/>
            <person name="Winkler M.E."/>
        </authorList>
    </citation>
    <scope>NUCLEOTIDE SEQUENCE</scope>
</reference>
<organism evidence="2">
    <name type="scientific">marine metagenome</name>
    <dbReference type="NCBI Taxonomy" id="408172"/>
    <lineage>
        <taxon>unclassified sequences</taxon>
        <taxon>metagenomes</taxon>
        <taxon>ecological metagenomes</taxon>
    </lineage>
</organism>
<gene>
    <name evidence="2" type="ORF">METZ01_LOCUS82157</name>
</gene>
<evidence type="ECO:0008006" key="3">
    <source>
        <dbReference type="Google" id="ProtNLM"/>
    </source>
</evidence>
<sequence>MTCSLPTYQRTPWTVTCRFLALPLVAGLLGMAGCASGSGSSGMASGVPSEAVSATLVRIAAETAPNPDPRVGLEAGLFDAEEAIWNMRLVSATPPPEDFVGVTNSDLAFTGDYAIQGNYNGMQIWNIEDPSQPVLITGYFCPASQSDVSVYGDLLFVSGEGFGGRLDCGTERIEETVSAERLRGIRIFDISDIRNPEYITNVQTCRGSHTHTLLKDPNDDDNVYVYVSGSAPVRPSAELAGCSGAPLGEDPNTALFRIEVIRVPLANPERAAIVSSPRIFADLVAPPQHGPAPEELAAIEEARERGAFVADFPDGPQLMSNRESTQLLAQIVAQRGGTGAATAADSTVLRGMIVEMVAQQVQAVADGNGPGPRPGPNQCHDITVYPEVGLAGGACGGYGFLIDISDPVNPQRIGAVSDENFSYWHSATFNNDATKVLFSDEWGGGGQPKCRATDPREWGSDAIFTLDGRQMDFQGYYKLSAPQTSQENCVAHNGSLIPIPGRDVMVQAWYQGGISVFDWTDPGTPVEIGYHDRGPVDPTRMQMGGSWSVYWYNGVMVSSEIARGLDIFELTPSELISQNEIDAAKSVRLDHLNAQGQPQFVWPTTFALAGAYLDQLERSGGLSASQIGSTRQDLADAERASGASQREALTRMADELSGEAGGSNDADKVRMLSETVRELAR</sequence>
<feature type="region of interest" description="Disordered" evidence="1">
    <location>
        <begin position="624"/>
        <end position="681"/>
    </location>
</feature>